<gene>
    <name evidence="1" type="ORF">P5G61_29545</name>
</gene>
<proteinExistence type="predicted"/>
<name>A0ABT8JJS3_9BACL</name>
<organism evidence="1 2">
    <name type="scientific">Paenibacillus vandeheii</name>
    <dbReference type="NCBI Taxonomy" id="3035917"/>
    <lineage>
        <taxon>Bacteria</taxon>
        <taxon>Bacillati</taxon>
        <taxon>Bacillota</taxon>
        <taxon>Bacilli</taxon>
        <taxon>Bacillales</taxon>
        <taxon>Paenibacillaceae</taxon>
        <taxon>Paenibacillus</taxon>
    </lineage>
</organism>
<reference evidence="1" key="1">
    <citation type="submission" date="2023-03" db="EMBL/GenBank/DDBJ databases">
        <title>MT1 and MT2 Draft Genomes of Novel Species.</title>
        <authorList>
            <person name="Venkateswaran K."/>
        </authorList>
    </citation>
    <scope>NUCLEOTIDE SEQUENCE</scope>
    <source>
        <strain evidence="1">F6_3S_P_1C</strain>
    </source>
</reference>
<accession>A0ABT8JJS3</accession>
<sequence>MNETLKAGIGIATVTAEGILFNGRQYTNREVIKKKWFDEARDQGEWKIPIVHIKDYHDAILIISLKYHEVSVATWVSLEKRNVKDLDDYHDRLNQLKQLKKNITKQIN</sequence>
<evidence type="ECO:0000313" key="2">
    <source>
        <dbReference type="Proteomes" id="UP001174205"/>
    </source>
</evidence>
<dbReference type="EMBL" id="JAROCD010000021">
    <property type="protein sequence ID" value="MDN4605403.1"/>
    <property type="molecule type" value="Genomic_DNA"/>
</dbReference>
<protein>
    <submittedName>
        <fullName evidence="1">Uncharacterized protein</fullName>
    </submittedName>
</protein>
<dbReference type="RefSeq" id="WP_024634208.1">
    <property type="nucleotide sequence ID" value="NZ_JAROCD010000021.1"/>
</dbReference>
<keyword evidence="2" id="KW-1185">Reference proteome</keyword>
<dbReference type="Proteomes" id="UP001174205">
    <property type="component" value="Unassembled WGS sequence"/>
</dbReference>
<comment type="caution">
    <text evidence="1">The sequence shown here is derived from an EMBL/GenBank/DDBJ whole genome shotgun (WGS) entry which is preliminary data.</text>
</comment>
<evidence type="ECO:0000313" key="1">
    <source>
        <dbReference type="EMBL" id="MDN4605403.1"/>
    </source>
</evidence>